<keyword evidence="3" id="KW-1185">Reference proteome</keyword>
<organism evidence="2 3">
    <name type="scientific">Bordetella genomosp. 5</name>
    <dbReference type="NCBI Taxonomy" id="1395608"/>
    <lineage>
        <taxon>Bacteria</taxon>
        <taxon>Pseudomonadati</taxon>
        <taxon>Pseudomonadota</taxon>
        <taxon>Betaproteobacteria</taxon>
        <taxon>Burkholderiales</taxon>
        <taxon>Alcaligenaceae</taxon>
        <taxon>Bordetella</taxon>
    </lineage>
</organism>
<dbReference type="OrthoDB" id="8657281at2"/>
<feature type="transmembrane region" description="Helical" evidence="1">
    <location>
        <begin position="77"/>
        <end position="96"/>
    </location>
</feature>
<feature type="transmembrane region" description="Helical" evidence="1">
    <location>
        <begin position="49"/>
        <end position="70"/>
    </location>
</feature>
<feature type="transmembrane region" description="Helical" evidence="1">
    <location>
        <begin position="7"/>
        <end position="29"/>
    </location>
</feature>
<comment type="caution">
    <text evidence="2">The sequence shown here is derived from an EMBL/GenBank/DDBJ whole genome shotgun (WGS) entry which is preliminary data.</text>
</comment>
<evidence type="ECO:0000256" key="1">
    <source>
        <dbReference type="SAM" id="Phobius"/>
    </source>
</evidence>
<keyword evidence="1" id="KW-1133">Transmembrane helix</keyword>
<keyword evidence="1" id="KW-0812">Transmembrane</keyword>
<keyword evidence="1" id="KW-0472">Membrane</keyword>
<proteinExistence type="predicted"/>
<dbReference type="EMBL" id="NEVP01000004">
    <property type="protein sequence ID" value="OZI53749.1"/>
    <property type="molecule type" value="Genomic_DNA"/>
</dbReference>
<evidence type="ECO:0000313" key="2">
    <source>
        <dbReference type="EMBL" id="OZI53749.1"/>
    </source>
</evidence>
<dbReference type="AlphaFoldDB" id="A0A261TVQ9"/>
<gene>
    <name evidence="2" type="ORF">CAL25_07255</name>
</gene>
<accession>A0A261TVQ9</accession>
<sequence length="98" mass="10279">MQDDSFFSSAGAMLGGIIRAIVDGLRWLFGGLGGALSDFFNGLAQAMGMSASVFNFALLILGLLFVWAAIKAFLGRSIFSGLFWLLLAMLLLGALIGG</sequence>
<dbReference type="Proteomes" id="UP000216913">
    <property type="component" value="Unassembled WGS sequence"/>
</dbReference>
<name>A0A261TVQ9_9BORD</name>
<evidence type="ECO:0000313" key="3">
    <source>
        <dbReference type="Proteomes" id="UP000216913"/>
    </source>
</evidence>
<reference evidence="2 3" key="1">
    <citation type="submission" date="2017-05" db="EMBL/GenBank/DDBJ databases">
        <title>Complete and WGS of Bordetella genogroups.</title>
        <authorList>
            <person name="Spilker T."/>
            <person name="LiPuma J."/>
        </authorList>
    </citation>
    <scope>NUCLEOTIDE SEQUENCE [LARGE SCALE GENOMIC DNA]</scope>
    <source>
        <strain evidence="2 3">AU10456</strain>
    </source>
</reference>
<protein>
    <submittedName>
        <fullName evidence="2">Uncharacterized protein</fullName>
    </submittedName>
</protein>
<dbReference type="RefSeq" id="WP_094799255.1">
    <property type="nucleotide sequence ID" value="NZ_NEVN01000004.1"/>
</dbReference>